<dbReference type="FunCoup" id="I2GYD8">
    <property type="interactions" value="106"/>
</dbReference>
<dbReference type="eggNOG" id="KOG0274">
    <property type="taxonomic scope" value="Eukaryota"/>
</dbReference>
<evidence type="ECO:0000256" key="1">
    <source>
        <dbReference type="SAM" id="MobiDB-lite"/>
    </source>
</evidence>
<protein>
    <recommendedName>
        <fullName evidence="2">F-box domain-containing protein</fullName>
    </recommendedName>
</protein>
<dbReference type="Pfam" id="PF12937">
    <property type="entry name" value="F-box-like"/>
    <property type="match status" value="1"/>
</dbReference>
<keyword evidence="4" id="KW-1185">Reference proteome</keyword>
<dbReference type="HOGENOM" id="CLU_425266_0_0_1"/>
<dbReference type="GO" id="GO:0005737">
    <property type="term" value="C:cytoplasm"/>
    <property type="evidence" value="ECO:0007669"/>
    <property type="project" value="EnsemblFungi"/>
</dbReference>
<dbReference type="AlphaFoldDB" id="I2GYD8"/>
<dbReference type="EMBL" id="HE806317">
    <property type="protein sequence ID" value="CCH59140.1"/>
    <property type="molecule type" value="Genomic_DNA"/>
</dbReference>
<dbReference type="STRING" id="1071380.I2GYD8"/>
<dbReference type="KEGG" id="tbl:TBLA_0B02980"/>
<feature type="compositionally biased region" description="Polar residues" evidence="1">
    <location>
        <begin position="7"/>
        <end position="16"/>
    </location>
</feature>
<dbReference type="SUPFAM" id="SSF50978">
    <property type="entry name" value="WD40 repeat-like"/>
    <property type="match status" value="1"/>
</dbReference>
<evidence type="ECO:0000313" key="4">
    <source>
        <dbReference type="Proteomes" id="UP000002866"/>
    </source>
</evidence>
<dbReference type="GO" id="GO:0005634">
    <property type="term" value="C:nucleus"/>
    <property type="evidence" value="ECO:0007669"/>
    <property type="project" value="EnsemblFungi"/>
</dbReference>
<feature type="compositionally biased region" description="Polar residues" evidence="1">
    <location>
        <begin position="709"/>
        <end position="719"/>
    </location>
</feature>
<dbReference type="SUPFAM" id="SSF81383">
    <property type="entry name" value="F-box domain"/>
    <property type="match status" value="1"/>
</dbReference>
<dbReference type="OrthoDB" id="2095648at2759"/>
<dbReference type="InterPro" id="IPR036047">
    <property type="entry name" value="F-box-like_dom_sf"/>
</dbReference>
<dbReference type="GO" id="GO:0031146">
    <property type="term" value="P:SCF-dependent proteasomal ubiquitin-dependent protein catabolic process"/>
    <property type="evidence" value="ECO:0007669"/>
    <property type="project" value="EnsemblFungi"/>
</dbReference>
<feature type="domain" description="F-box" evidence="2">
    <location>
        <begin position="37"/>
        <end position="83"/>
    </location>
</feature>
<evidence type="ECO:0000259" key="2">
    <source>
        <dbReference type="PROSITE" id="PS50181"/>
    </source>
</evidence>
<name>I2GYD8_HENB6</name>
<dbReference type="PANTHER" id="PTHR14381:SF1">
    <property type="entry name" value="F-BOX_WD REPEAT-CONTAINING PROTEIN 4"/>
    <property type="match status" value="1"/>
</dbReference>
<gene>
    <name evidence="3" type="primary">TBLA0B02980</name>
    <name evidence="3" type="ORF">TBLA_0B02980</name>
</gene>
<proteinExistence type="predicted"/>
<dbReference type="PROSITE" id="PS50181">
    <property type="entry name" value="FBOX"/>
    <property type="match status" value="1"/>
</dbReference>
<dbReference type="InterPro" id="IPR052301">
    <property type="entry name" value="SCF_F-box/WD-repeat"/>
</dbReference>
<organism evidence="3 4">
    <name type="scientific">Henningerozyma blattae (strain ATCC 34711 / CBS 6284 / DSM 70876 / NBRC 10599 / NRRL Y-10934 / UCD 77-7)</name>
    <name type="common">Yeast</name>
    <name type="synonym">Tetrapisispora blattae</name>
    <dbReference type="NCBI Taxonomy" id="1071380"/>
    <lineage>
        <taxon>Eukaryota</taxon>
        <taxon>Fungi</taxon>
        <taxon>Dikarya</taxon>
        <taxon>Ascomycota</taxon>
        <taxon>Saccharomycotina</taxon>
        <taxon>Saccharomycetes</taxon>
        <taxon>Saccharomycetales</taxon>
        <taxon>Saccharomycetaceae</taxon>
        <taxon>Henningerozyma</taxon>
    </lineage>
</organism>
<dbReference type="InterPro" id="IPR003903">
    <property type="entry name" value="UIM_dom"/>
</dbReference>
<dbReference type="InterPro" id="IPR036322">
    <property type="entry name" value="WD40_repeat_dom_sf"/>
</dbReference>
<sequence>MADHTDTSTTQDSLGNTIIPPTGESNHNIKKTIKAPSIRLDLLPPEILFNIFSYLDTRDLDNLSVLSSKFHDLISDEELWKNLFKTKYDTLYFPSYSFSDKFSNEYIKRNNAIRSWKHNRTIKTKYIISPNAYNQNQIQFEKIIFNYPKCIVYNDGIITIIQLSNNLDKRKKPRITYIPCTTPQGCSKISFNSNSAIFGRFDGRIFGKLLNNKSYLQPVMEFNDRHSTDVTALANSLESIENTTNTNWSISGSKNGEIIWWNDTKLHKRLKLSNFSILKIEFWKTYTIILDEKFIYLIENMNIINSLPLSSIFLNDELDEQSHSEETLFDLQKLTFFKMDFGSMSLIMADINNIYIISMDLTNNFGYKRVIKIDSPIYEIKIDNNICNRKQNLDYVGNDDCPMAVLTMDNELFIYNIRSPTRTQIKPQVSLKFNKDVESILTCQISNLILIVAFAGYLNVYDILTGELIKVIQKTDKVPQFLSISQDKLIIASNNIIHHLQFISNNTTINKKHSNSTYRGRNNHNKWIETMNSELELFDENERLVRERFENEQPLLEQYNGSSSSLNINNVRIPNGIDDFDEDDYQLRIALMESQTLSTPDNTTNNAIPNANNNADVDEEELARAINESLRLQSGISNAREPLALTPSSIDDNEQLQRAIEESRQFQESLSFPNHDVIQARDLLSDDPEDDDDDDELRQAIEESRRINSDTTPSVSLPPNGTNSLTTLNTTATNFGSTDVRINGSDGVSRLNDIPSTPAEMSADEALQLAIALSLSEMN</sequence>
<reference evidence="3 4" key="1">
    <citation type="journal article" date="2011" name="Proc. Natl. Acad. Sci. U.S.A.">
        <title>Evolutionary erosion of yeast sex chromosomes by mating-type switching accidents.</title>
        <authorList>
            <person name="Gordon J.L."/>
            <person name="Armisen D."/>
            <person name="Proux-Wera E."/>
            <person name="Oheigeartaigh S.S."/>
            <person name="Byrne K.P."/>
            <person name="Wolfe K.H."/>
        </authorList>
    </citation>
    <scope>NUCLEOTIDE SEQUENCE [LARGE SCALE GENOMIC DNA]</scope>
    <source>
        <strain evidence="4">ATCC 34711 / CBS 6284 / DSM 70876 / NBRC 10599 / NRRL Y-10934 / UCD 77-7</strain>
    </source>
</reference>
<dbReference type="InterPro" id="IPR001810">
    <property type="entry name" value="F-box_dom"/>
</dbReference>
<dbReference type="GO" id="GO:0006974">
    <property type="term" value="P:DNA damage response"/>
    <property type="evidence" value="ECO:0007669"/>
    <property type="project" value="EnsemblFungi"/>
</dbReference>
<dbReference type="SMART" id="SM00726">
    <property type="entry name" value="UIM"/>
    <property type="match status" value="4"/>
</dbReference>
<accession>I2GYD8</accession>
<dbReference type="OMA" id="CTTPQGC"/>
<evidence type="ECO:0000313" key="3">
    <source>
        <dbReference type="EMBL" id="CCH59140.1"/>
    </source>
</evidence>
<dbReference type="PANTHER" id="PTHR14381">
    <property type="entry name" value="DACTYLIN"/>
    <property type="match status" value="1"/>
</dbReference>
<dbReference type="SMART" id="SM00256">
    <property type="entry name" value="FBOX"/>
    <property type="match status" value="1"/>
</dbReference>
<dbReference type="GeneID" id="14494285"/>
<dbReference type="PROSITE" id="PS50330">
    <property type="entry name" value="UIM"/>
    <property type="match status" value="2"/>
</dbReference>
<dbReference type="GO" id="GO:0019005">
    <property type="term" value="C:SCF ubiquitin ligase complex"/>
    <property type="evidence" value="ECO:0007669"/>
    <property type="project" value="EnsemblFungi"/>
</dbReference>
<dbReference type="GO" id="GO:0071406">
    <property type="term" value="P:cellular response to methylmercury"/>
    <property type="evidence" value="ECO:0007669"/>
    <property type="project" value="EnsemblFungi"/>
</dbReference>
<feature type="compositionally biased region" description="Low complexity" evidence="1">
    <location>
        <begin position="720"/>
        <end position="729"/>
    </location>
</feature>
<dbReference type="Proteomes" id="UP000002866">
    <property type="component" value="Chromosome 2"/>
</dbReference>
<dbReference type="RefSeq" id="XP_004178659.1">
    <property type="nucleotide sequence ID" value="XM_004178611.1"/>
</dbReference>
<feature type="region of interest" description="Disordered" evidence="1">
    <location>
        <begin position="1"/>
        <end position="26"/>
    </location>
</feature>
<dbReference type="InParanoid" id="I2GYD8"/>
<feature type="region of interest" description="Disordered" evidence="1">
    <location>
        <begin position="702"/>
        <end position="729"/>
    </location>
</feature>
<dbReference type="Gene3D" id="1.20.1280.50">
    <property type="match status" value="1"/>
</dbReference>